<feature type="domain" description="Saccharopine dehydrogenase NADP binding" evidence="1">
    <location>
        <begin position="4"/>
        <end position="123"/>
    </location>
</feature>
<keyword evidence="3" id="KW-1185">Reference proteome</keyword>
<dbReference type="RefSeq" id="WP_182219233.1">
    <property type="nucleotide sequence ID" value="NZ_JACEZS010000014.1"/>
</dbReference>
<dbReference type="Pfam" id="PF03435">
    <property type="entry name" value="Sacchrp_dh_NADP"/>
    <property type="match status" value="1"/>
</dbReference>
<evidence type="ECO:0000313" key="3">
    <source>
        <dbReference type="Proteomes" id="UP000566711"/>
    </source>
</evidence>
<gene>
    <name evidence="2" type="ORF">H3H36_16760</name>
</gene>
<sequence>MSDILIYGAYGYSGRLIAEAAVARGMRPVLAGRDATRTAALAHELGLPFRSFALEQPSQVDQGLQGIAVVLHCAGPFSATAAPMLDGCLRARAHYLDICGEYQVIEAVAARDAALREAGIMAMCGVGMDVVPTDCLAAHMRRRMPGAVRLDIYIRALEQLSPGTATTMIEGMGLPNVVRAGGQLVERTAGADRRKVPFPDRTVSMVSVPWGDIATAWRTTGIADIAVHMSLLPGAPIMVALSRYGRSLQQSAPVQRALKALVRRFVTGPGAGQREAGRCEFIAEARDAQGKLCRSYLATREGYALTVDSACAIAARVLAGQARPGFQTPGGLFGADFVLELPGSERRDLV</sequence>
<evidence type="ECO:0000259" key="1">
    <source>
        <dbReference type="Pfam" id="PF03435"/>
    </source>
</evidence>
<name>A0A7W2I818_9BURK</name>
<proteinExistence type="predicted"/>
<accession>A0A7W2I818</accession>
<organism evidence="2 3">
    <name type="scientific">Rugamonas fusca</name>
    <dbReference type="NCBI Taxonomy" id="2758568"/>
    <lineage>
        <taxon>Bacteria</taxon>
        <taxon>Pseudomonadati</taxon>
        <taxon>Pseudomonadota</taxon>
        <taxon>Betaproteobacteria</taxon>
        <taxon>Burkholderiales</taxon>
        <taxon>Oxalobacteraceae</taxon>
        <taxon>Telluria group</taxon>
        <taxon>Rugamonas</taxon>
    </lineage>
</organism>
<comment type="caution">
    <text evidence="2">The sequence shown here is derived from an EMBL/GenBank/DDBJ whole genome shotgun (WGS) entry which is preliminary data.</text>
</comment>
<dbReference type="Proteomes" id="UP000566711">
    <property type="component" value="Unassembled WGS sequence"/>
</dbReference>
<dbReference type="AlphaFoldDB" id="A0A7W2I818"/>
<dbReference type="PANTHER" id="PTHR43781">
    <property type="entry name" value="SACCHAROPINE DEHYDROGENASE"/>
    <property type="match status" value="1"/>
</dbReference>
<dbReference type="InterPro" id="IPR005097">
    <property type="entry name" value="Sacchrp_dh_NADP-bd"/>
</dbReference>
<dbReference type="PANTHER" id="PTHR43781:SF1">
    <property type="entry name" value="SACCHAROPINE DEHYDROGENASE"/>
    <property type="match status" value="1"/>
</dbReference>
<dbReference type="SUPFAM" id="SSF51735">
    <property type="entry name" value="NAD(P)-binding Rossmann-fold domains"/>
    <property type="match status" value="1"/>
</dbReference>
<reference evidence="2 3" key="1">
    <citation type="submission" date="2020-07" db="EMBL/GenBank/DDBJ databases">
        <title>Novel species isolated from subtropical streams in China.</title>
        <authorList>
            <person name="Lu H."/>
        </authorList>
    </citation>
    <scope>NUCLEOTIDE SEQUENCE [LARGE SCALE GENOMIC DNA]</scope>
    <source>
        <strain evidence="2 3">FT3S</strain>
    </source>
</reference>
<dbReference type="EMBL" id="JACEZS010000014">
    <property type="protein sequence ID" value="MBA5607010.1"/>
    <property type="molecule type" value="Genomic_DNA"/>
</dbReference>
<protein>
    <submittedName>
        <fullName evidence="2">Saccharopine dehydrogenase NADP-binding domain-containing protein</fullName>
    </submittedName>
</protein>
<dbReference type="InterPro" id="IPR036291">
    <property type="entry name" value="NAD(P)-bd_dom_sf"/>
</dbReference>
<dbReference type="Gene3D" id="3.40.50.720">
    <property type="entry name" value="NAD(P)-binding Rossmann-like Domain"/>
    <property type="match status" value="1"/>
</dbReference>
<evidence type="ECO:0000313" key="2">
    <source>
        <dbReference type="EMBL" id="MBA5607010.1"/>
    </source>
</evidence>